<dbReference type="PANTHER" id="PTHR43249">
    <property type="entry name" value="UDP-N-ACETYL-2-AMINO-2-DEOXY-D-GLUCURONATE OXIDASE"/>
    <property type="match status" value="1"/>
</dbReference>
<dbReference type="PANTHER" id="PTHR43249:SF1">
    <property type="entry name" value="D-GLUCOSIDE 3-DEHYDROGENASE"/>
    <property type="match status" value="1"/>
</dbReference>
<dbReference type="Pfam" id="PF22725">
    <property type="entry name" value="GFO_IDH_MocA_C3"/>
    <property type="match status" value="1"/>
</dbReference>
<dbReference type="SUPFAM" id="SSF51735">
    <property type="entry name" value="NAD(P)-binding Rossmann-fold domains"/>
    <property type="match status" value="1"/>
</dbReference>
<dbReference type="RefSeq" id="WP_251808661.1">
    <property type="nucleotide sequence ID" value="NZ_CP166679.1"/>
</dbReference>
<dbReference type="InterPro" id="IPR055170">
    <property type="entry name" value="GFO_IDH_MocA-like_dom"/>
</dbReference>
<dbReference type="Gene3D" id="3.30.360.10">
    <property type="entry name" value="Dihydrodipicolinate Reductase, domain 2"/>
    <property type="match status" value="1"/>
</dbReference>
<organism evidence="3 4">
    <name type="scientific">Arenibacter antarcticus</name>
    <dbReference type="NCBI Taxonomy" id="2040469"/>
    <lineage>
        <taxon>Bacteria</taxon>
        <taxon>Pseudomonadati</taxon>
        <taxon>Bacteroidota</taxon>
        <taxon>Flavobacteriia</taxon>
        <taxon>Flavobacteriales</taxon>
        <taxon>Flavobacteriaceae</taxon>
        <taxon>Arenibacter</taxon>
    </lineage>
</organism>
<evidence type="ECO:0000313" key="4">
    <source>
        <dbReference type="Proteomes" id="UP001597532"/>
    </source>
</evidence>
<dbReference type="EMBL" id="JBHUOK010000034">
    <property type="protein sequence ID" value="MFD2791793.1"/>
    <property type="molecule type" value="Genomic_DNA"/>
</dbReference>
<name>A0ABW5VJB2_9FLAO</name>
<feature type="domain" description="GFO/IDH/MocA-like oxidoreductase" evidence="2">
    <location>
        <begin position="132"/>
        <end position="255"/>
    </location>
</feature>
<dbReference type="InterPro" id="IPR036291">
    <property type="entry name" value="NAD(P)-bd_dom_sf"/>
</dbReference>
<feature type="domain" description="Gfo/Idh/MocA-like oxidoreductase N-terminal" evidence="1">
    <location>
        <begin position="7"/>
        <end position="123"/>
    </location>
</feature>
<evidence type="ECO:0000259" key="2">
    <source>
        <dbReference type="Pfam" id="PF22725"/>
    </source>
</evidence>
<dbReference type="SUPFAM" id="SSF55347">
    <property type="entry name" value="Glyceraldehyde-3-phosphate dehydrogenase-like, C-terminal domain"/>
    <property type="match status" value="1"/>
</dbReference>
<evidence type="ECO:0000313" key="3">
    <source>
        <dbReference type="EMBL" id="MFD2791793.1"/>
    </source>
</evidence>
<sequence length="343" mass="37567">MDRKKLGFGIIGTGAIASHHAKSIQELEDCKLIAVCSSTPERAKVASEKFGVPAYSNLEEFLLRDDLDIISVCTESGRHMEPILAAAMAGKHVIVEKPLEVTVERASRIIAVCRAQNVKLGVIFQNRFNPAYLRLKQAVHQGALGKLILGNAYIKWYRDEAYYKTSDWKGTLTGDGGAALINQGIHTIDLLLDIMGDVESVFGKVKTMVHDIEGEDIGIAMLDFKNGAMGTIEGGTSLYPGYKDRLEIFGENGSIIYEGGEIVSWNLKGCEATTKKTDEISSSGASDPMSVDYRLHLAQLKEMVLAVRNDRDPEVNGESALKSLELISAIYKSSKEKQIIELK</sequence>
<accession>A0ABW5VJB2</accession>
<dbReference type="Pfam" id="PF01408">
    <property type="entry name" value="GFO_IDH_MocA"/>
    <property type="match status" value="1"/>
</dbReference>
<dbReference type="InterPro" id="IPR052515">
    <property type="entry name" value="Gfo/Idh/MocA_Oxidoreductase"/>
</dbReference>
<gene>
    <name evidence="3" type="ORF">ACFS1K_18640</name>
</gene>
<dbReference type="Gene3D" id="3.40.50.720">
    <property type="entry name" value="NAD(P)-binding Rossmann-like Domain"/>
    <property type="match status" value="1"/>
</dbReference>
<reference evidence="4" key="1">
    <citation type="journal article" date="2019" name="Int. J. Syst. Evol. Microbiol.">
        <title>The Global Catalogue of Microorganisms (GCM) 10K type strain sequencing project: providing services to taxonomists for standard genome sequencing and annotation.</title>
        <authorList>
            <consortium name="The Broad Institute Genomics Platform"/>
            <consortium name="The Broad Institute Genome Sequencing Center for Infectious Disease"/>
            <person name="Wu L."/>
            <person name="Ma J."/>
        </authorList>
    </citation>
    <scope>NUCLEOTIDE SEQUENCE [LARGE SCALE GENOMIC DNA]</scope>
    <source>
        <strain evidence="4">KCTC 52924</strain>
    </source>
</reference>
<comment type="caution">
    <text evidence="3">The sequence shown here is derived from an EMBL/GenBank/DDBJ whole genome shotgun (WGS) entry which is preliminary data.</text>
</comment>
<dbReference type="Proteomes" id="UP001597532">
    <property type="component" value="Unassembled WGS sequence"/>
</dbReference>
<evidence type="ECO:0000259" key="1">
    <source>
        <dbReference type="Pfam" id="PF01408"/>
    </source>
</evidence>
<keyword evidence="4" id="KW-1185">Reference proteome</keyword>
<protein>
    <submittedName>
        <fullName evidence="3">Gfo/Idh/MocA family protein</fullName>
    </submittedName>
</protein>
<proteinExistence type="predicted"/>
<dbReference type="InterPro" id="IPR000683">
    <property type="entry name" value="Gfo/Idh/MocA-like_OxRdtase_N"/>
</dbReference>